<feature type="region of interest" description="Disordered" evidence="1">
    <location>
        <begin position="42"/>
        <end position="75"/>
    </location>
</feature>
<comment type="caution">
    <text evidence="2">The sequence shown here is derived from an EMBL/GenBank/DDBJ whole genome shotgun (WGS) entry which is preliminary data.</text>
</comment>
<dbReference type="EMBL" id="LAZR01034384">
    <property type="protein sequence ID" value="KKL45442.1"/>
    <property type="molecule type" value="Genomic_DNA"/>
</dbReference>
<protein>
    <submittedName>
        <fullName evidence="2">Uncharacterized protein</fullName>
    </submittedName>
</protein>
<evidence type="ECO:0000313" key="2">
    <source>
        <dbReference type="EMBL" id="KKL45442.1"/>
    </source>
</evidence>
<organism evidence="2">
    <name type="scientific">marine sediment metagenome</name>
    <dbReference type="NCBI Taxonomy" id="412755"/>
    <lineage>
        <taxon>unclassified sequences</taxon>
        <taxon>metagenomes</taxon>
        <taxon>ecological metagenomes</taxon>
    </lineage>
</organism>
<evidence type="ECO:0000256" key="1">
    <source>
        <dbReference type="SAM" id="MobiDB-lite"/>
    </source>
</evidence>
<gene>
    <name evidence="2" type="ORF">LCGC14_2355650</name>
</gene>
<proteinExistence type="predicted"/>
<accession>A0A0F9F2X1</accession>
<name>A0A0F9F2X1_9ZZZZ</name>
<sequence>MQVSIDQLFSQIGRLQVEKTALEQANATLAQEVVNLRKRLERYEGQGEGKQEELRGSLVEEPKKPLEFPGPEKPE</sequence>
<reference evidence="2" key="1">
    <citation type="journal article" date="2015" name="Nature">
        <title>Complex archaea that bridge the gap between prokaryotes and eukaryotes.</title>
        <authorList>
            <person name="Spang A."/>
            <person name="Saw J.H."/>
            <person name="Jorgensen S.L."/>
            <person name="Zaremba-Niedzwiedzka K."/>
            <person name="Martijn J."/>
            <person name="Lind A.E."/>
            <person name="van Eijk R."/>
            <person name="Schleper C."/>
            <person name="Guy L."/>
            <person name="Ettema T.J."/>
        </authorList>
    </citation>
    <scope>NUCLEOTIDE SEQUENCE</scope>
</reference>
<dbReference type="AlphaFoldDB" id="A0A0F9F2X1"/>